<proteinExistence type="predicted"/>
<feature type="transmembrane region" description="Helical" evidence="1">
    <location>
        <begin position="6"/>
        <end position="22"/>
    </location>
</feature>
<dbReference type="EMBL" id="CP015506">
    <property type="protein sequence ID" value="AND38492.1"/>
    <property type="molecule type" value="Genomic_DNA"/>
</dbReference>
<dbReference type="RefSeq" id="WP_019382631.1">
    <property type="nucleotide sequence ID" value="NZ_CP015506.1"/>
</dbReference>
<gene>
    <name evidence="2" type="ORF">A361_04940</name>
</gene>
<sequence length="77" mass="8840">MELFLQVAAYFIFAAGSFYFFFGGVRKPAGKYALRHKSFIFLISFLILSGYFCSADDEGEACMLEPLFYLQISTFYL</sequence>
<dbReference type="STRING" id="1196031.A361_04940"/>
<evidence type="ECO:0000256" key="1">
    <source>
        <dbReference type="SAM" id="Phobius"/>
    </source>
</evidence>
<evidence type="ECO:0000313" key="3">
    <source>
        <dbReference type="Proteomes" id="UP000077856"/>
    </source>
</evidence>
<dbReference type="Proteomes" id="UP000077856">
    <property type="component" value="Chromosome"/>
</dbReference>
<protein>
    <submittedName>
        <fullName evidence="2">Uncharacterized protein</fullName>
    </submittedName>
</protein>
<keyword evidence="1" id="KW-0472">Membrane</keyword>
<accession>A0A160M7M4</accession>
<dbReference type="KEGG" id="bon:A361_04940"/>
<keyword evidence="1" id="KW-1133">Transmembrane helix</keyword>
<feature type="transmembrane region" description="Helical" evidence="1">
    <location>
        <begin position="34"/>
        <end position="52"/>
    </location>
</feature>
<dbReference type="AlphaFoldDB" id="A0A160M7M4"/>
<name>A0A160M7M4_9BACI</name>
<keyword evidence="1" id="KW-0812">Transmembrane</keyword>
<evidence type="ECO:0000313" key="2">
    <source>
        <dbReference type="EMBL" id="AND38492.1"/>
    </source>
</evidence>
<organism evidence="2 3">
    <name type="scientific">Cytobacillus oceanisediminis 2691</name>
    <dbReference type="NCBI Taxonomy" id="1196031"/>
    <lineage>
        <taxon>Bacteria</taxon>
        <taxon>Bacillati</taxon>
        <taxon>Bacillota</taxon>
        <taxon>Bacilli</taxon>
        <taxon>Bacillales</taxon>
        <taxon>Bacillaceae</taxon>
        <taxon>Cytobacillus</taxon>
    </lineage>
</organism>
<reference evidence="2 3" key="1">
    <citation type="submission" date="2016-04" db="EMBL/GenBank/DDBJ databases">
        <title>Complete genome sequence of Bacillus oceanisediminis strain 2691.</title>
        <authorList>
            <person name="Jeong H."/>
            <person name="Kim H.J."/>
            <person name="Lee D.-W."/>
        </authorList>
    </citation>
    <scope>NUCLEOTIDE SEQUENCE [LARGE SCALE GENOMIC DNA]</scope>
    <source>
        <strain evidence="2 3">2691</strain>
    </source>
</reference>